<proteinExistence type="predicted"/>
<evidence type="ECO:0000313" key="3">
    <source>
        <dbReference type="Proteomes" id="UP000076842"/>
    </source>
</evidence>
<dbReference type="AlphaFoldDB" id="A0A165HB75"/>
<protein>
    <submittedName>
        <fullName evidence="2">Uncharacterized protein</fullName>
    </submittedName>
</protein>
<keyword evidence="1" id="KW-0175">Coiled coil</keyword>
<accession>A0A165HB75</accession>
<gene>
    <name evidence="2" type="ORF">CALCODRAFT_481835</name>
</gene>
<sequence>MPLVPLIPPPGFDAIEPLRVIYGDPTLNDMLDAERQLEQLSGYTNRNPIQIASNSASTGNNSVNDNANAEVATLRQQVKELEQDLRRAEIKLARVVVLFYRLGADIIVKIGNGQLWDGSHIPFEIVRATDLTHRVNDVSIALVAVMMERV</sequence>
<dbReference type="Proteomes" id="UP000076842">
    <property type="component" value="Unassembled WGS sequence"/>
</dbReference>
<dbReference type="EMBL" id="KV423944">
    <property type="protein sequence ID" value="KZT59072.1"/>
    <property type="molecule type" value="Genomic_DNA"/>
</dbReference>
<reference evidence="2 3" key="1">
    <citation type="journal article" date="2016" name="Mol. Biol. Evol.">
        <title>Comparative Genomics of Early-Diverging Mushroom-Forming Fungi Provides Insights into the Origins of Lignocellulose Decay Capabilities.</title>
        <authorList>
            <person name="Nagy L.G."/>
            <person name="Riley R."/>
            <person name="Tritt A."/>
            <person name="Adam C."/>
            <person name="Daum C."/>
            <person name="Floudas D."/>
            <person name="Sun H."/>
            <person name="Yadav J.S."/>
            <person name="Pangilinan J."/>
            <person name="Larsson K.H."/>
            <person name="Matsuura K."/>
            <person name="Barry K."/>
            <person name="Labutti K."/>
            <person name="Kuo R."/>
            <person name="Ohm R.A."/>
            <person name="Bhattacharya S.S."/>
            <person name="Shirouzu T."/>
            <person name="Yoshinaga Y."/>
            <person name="Martin F.M."/>
            <person name="Grigoriev I.V."/>
            <person name="Hibbett D.S."/>
        </authorList>
    </citation>
    <scope>NUCLEOTIDE SEQUENCE [LARGE SCALE GENOMIC DNA]</scope>
    <source>
        <strain evidence="2 3">HHB12733</strain>
    </source>
</reference>
<keyword evidence="3" id="KW-1185">Reference proteome</keyword>
<organism evidence="2 3">
    <name type="scientific">Calocera cornea HHB12733</name>
    <dbReference type="NCBI Taxonomy" id="1353952"/>
    <lineage>
        <taxon>Eukaryota</taxon>
        <taxon>Fungi</taxon>
        <taxon>Dikarya</taxon>
        <taxon>Basidiomycota</taxon>
        <taxon>Agaricomycotina</taxon>
        <taxon>Dacrymycetes</taxon>
        <taxon>Dacrymycetales</taxon>
        <taxon>Dacrymycetaceae</taxon>
        <taxon>Calocera</taxon>
    </lineage>
</organism>
<dbReference type="InParanoid" id="A0A165HB75"/>
<name>A0A165HB75_9BASI</name>
<evidence type="ECO:0000313" key="2">
    <source>
        <dbReference type="EMBL" id="KZT59072.1"/>
    </source>
</evidence>
<evidence type="ECO:0000256" key="1">
    <source>
        <dbReference type="SAM" id="Coils"/>
    </source>
</evidence>
<feature type="coiled-coil region" evidence="1">
    <location>
        <begin position="64"/>
        <end position="98"/>
    </location>
</feature>